<dbReference type="PANTHER" id="PTHR12526:SF640">
    <property type="entry name" value="COLANIC ACID BIOSYNTHESIS GLYCOSYLTRANSFERASE WCAL-RELATED"/>
    <property type="match status" value="1"/>
</dbReference>
<evidence type="ECO:0008006" key="6">
    <source>
        <dbReference type="Google" id="ProtNLM"/>
    </source>
</evidence>
<dbReference type="InterPro" id="IPR001296">
    <property type="entry name" value="Glyco_trans_1"/>
</dbReference>
<dbReference type="AlphaFoldDB" id="X1DSX1"/>
<accession>X1DSX1</accession>
<evidence type="ECO:0000256" key="2">
    <source>
        <dbReference type="ARBA" id="ARBA00022679"/>
    </source>
</evidence>
<gene>
    <name evidence="5" type="ORF">S03H2_09478</name>
</gene>
<dbReference type="Pfam" id="PF13439">
    <property type="entry name" value="Glyco_transf_4"/>
    <property type="match status" value="1"/>
</dbReference>
<dbReference type="Pfam" id="PF00534">
    <property type="entry name" value="Glycos_transf_1"/>
    <property type="match status" value="1"/>
</dbReference>
<evidence type="ECO:0000313" key="5">
    <source>
        <dbReference type="EMBL" id="GAH24126.1"/>
    </source>
</evidence>
<evidence type="ECO:0000256" key="1">
    <source>
        <dbReference type="ARBA" id="ARBA00022676"/>
    </source>
</evidence>
<protein>
    <recommendedName>
        <fullName evidence="6">Glycosyl transferase family 1 domain-containing protein</fullName>
    </recommendedName>
</protein>
<proteinExistence type="predicted"/>
<comment type="caution">
    <text evidence="5">The sequence shown here is derived from an EMBL/GenBank/DDBJ whole genome shotgun (WGS) entry which is preliminary data.</text>
</comment>
<sequence length="211" mass="23158">GFLDGLSSPYSEQAWQILAERADNIDAFIAVSKYYADVMQQRLGLASERVYVVYMGISLDGYQLRQTEPEIPTIGYLSRMCPGKGLDTLVDAFVHLKKNEKLKNAKLRITGGKMADDNAFLDKTRKRLSSCGLISDVEFLWDFDRNAKLAFLQTLSVLSVPEKQPVAYGLYVLEALAAGVPVVQPASGVFPELLEMTGGGLLCEPDNATAL</sequence>
<name>X1DSX1_9ZZZZ</name>
<keyword evidence="2" id="KW-0808">Transferase</keyword>
<keyword evidence="1" id="KW-0328">Glycosyltransferase</keyword>
<organism evidence="5">
    <name type="scientific">marine sediment metagenome</name>
    <dbReference type="NCBI Taxonomy" id="412755"/>
    <lineage>
        <taxon>unclassified sequences</taxon>
        <taxon>metagenomes</taxon>
        <taxon>ecological metagenomes</taxon>
    </lineage>
</organism>
<dbReference type="EMBL" id="BARU01004834">
    <property type="protein sequence ID" value="GAH24126.1"/>
    <property type="molecule type" value="Genomic_DNA"/>
</dbReference>
<feature type="domain" description="Glycosyl transferase family 1" evidence="3">
    <location>
        <begin position="72"/>
        <end position="211"/>
    </location>
</feature>
<evidence type="ECO:0000259" key="4">
    <source>
        <dbReference type="Pfam" id="PF13439"/>
    </source>
</evidence>
<dbReference type="Gene3D" id="3.40.50.2000">
    <property type="entry name" value="Glycogen Phosphorylase B"/>
    <property type="match status" value="2"/>
</dbReference>
<dbReference type="PANTHER" id="PTHR12526">
    <property type="entry name" value="GLYCOSYLTRANSFERASE"/>
    <property type="match status" value="1"/>
</dbReference>
<dbReference type="CDD" id="cd03801">
    <property type="entry name" value="GT4_PimA-like"/>
    <property type="match status" value="1"/>
</dbReference>
<evidence type="ECO:0000259" key="3">
    <source>
        <dbReference type="Pfam" id="PF00534"/>
    </source>
</evidence>
<feature type="domain" description="Glycosyltransferase subfamily 4-like N-terminal" evidence="4">
    <location>
        <begin position="4"/>
        <end position="60"/>
    </location>
</feature>
<feature type="non-terminal residue" evidence="5">
    <location>
        <position position="1"/>
    </location>
</feature>
<dbReference type="InterPro" id="IPR028098">
    <property type="entry name" value="Glyco_trans_4-like_N"/>
</dbReference>
<feature type="non-terminal residue" evidence="5">
    <location>
        <position position="211"/>
    </location>
</feature>
<reference evidence="5" key="1">
    <citation type="journal article" date="2014" name="Front. Microbiol.">
        <title>High frequency of phylogenetically diverse reductive dehalogenase-homologous genes in deep subseafloor sedimentary metagenomes.</title>
        <authorList>
            <person name="Kawai M."/>
            <person name="Futagami T."/>
            <person name="Toyoda A."/>
            <person name="Takaki Y."/>
            <person name="Nishi S."/>
            <person name="Hori S."/>
            <person name="Arai W."/>
            <person name="Tsubouchi T."/>
            <person name="Morono Y."/>
            <person name="Uchiyama I."/>
            <person name="Ito T."/>
            <person name="Fujiyama A."/>
            <person name="Inagaki F."/>
            <person name="Takami H."/>
        </authorList>
    </citation>
    <scope>NUCLEOTIDE SEQUENCE</scope>
    <source>
        <strain evidence="5">Expedition CK06-06</strain>
    </source>
</reference>
<dbReference type="SUPFAM" id="SSF53756">
    <property type="entry name" value="UDP-Glycosyltransferase/glycogen phosphorylase"/>
    <property type="match status" value="1"/>
</dbReference>
<dbReference type="GO" id="GO:0016757">
    <property type="term" value="F:glycosyltransferase activity"/>
    <property type="evidence" value="ECO:0007669"/>
    <property type="project" value="UniProtKB-KW"/>
</dbReference>